<name>A0A382KDC3_9ZZZZ</name>
<reference evidence="1" key="1">
    <citation type="submission" date="2018-05" db="EMBL/GenBank/DDBJ databases">
        <authorList>
            <person name="Lanie J.A."/>
            <person name="Ng W.-L."/>
            <person name="Kazmierczak K.M."/>
            <person name="Andrzejewski T.M."/>
            <person name="Davidsen T.M."/>
            <person name="Wayne K.J."/>
            <person name="Tettelin H."/>
            <person name="Glass J.I."/>
            <person name="Rusch D."/>
            <person name="Podicherti R."/>
            <person name="Tsui H.-C.T."/>
            <person name="Winkler M.E."/>
        </authorList>
    </citation>
    <scope>NUCLEOTIDE SEQUENCE</scope>
</reference>
<protein>
    <recommendedName>
        <fullName evidence="2">Sporadic carbohydrate cluster 2OG-Fe(II) oxygenase</fullName>
    </recommendedName>
</protein>
<evidence type="ECO:0000313" key="1">
    <source>
        <dbReference type="EMBL" id="SVC20751.1"/>
    </source>
</evidence>
<dbReference type="InterPro" id="IPR027611">
    <property type="entry name" value="SpoChClust_oxygenase"/>
</dbReference>
<dbReference type="NCBIfam" id="TIGR04324">
    <property type="entry name" value="SpoChoClust_2"/>
    <property type="match status" value="1"/>
</dbReference>
<proteinExistence type="predicted"/>
<feature type="non-terminal residue" evidence="1">
    <location>
        <position position="1"/>
    </location>
</feature>
<dbReference type="SUPFAM" id="SSF51197">
    <property type="entry name" value="Clavaminate synthase-like"/>
    <property type="match status" value="1"/>
</dbReference>
<dbReference type="EMBL" id="UINC01079083">
    <property type="protein sequence ID" value="SVC20751.1"/>
    <property type="molecule type" value="Genomic_DNA"/>
</dbReference>
<accession>A0A382KDC3</accession>
<sequence>NRQFLEEGYIKGEVEDRESLEKIRQTIVHLVADYLGETISHHGDLLNQIHHRVKPSDLNKLRVHIIQKLNDESWLRVEYFKLARSMLEAIVGNELAMQLRVNLSMQLPNDDSSLLPVHADVWSGDSPFEVVVWLPLVNCYGTKSMFLLPPEPARRLNARFDEFWEKSSEELYQEIRSDLSWIEIEYGQVMVFNQNLPHGNRINEESETRWSLNSRFKSVFSPYGDKKLGEFFEPITLRAASRIGMDYQFPVERKRSDE</sequence>
<organism evidence="1">
    <name type="scientific">marine metagenome</name>
    <dbReference type="NCBI Taxonomy" id="408172"/>
    <lineage>
        <taxon>unclassified sequences</taxon>
        <taxon>metagenomes</taxon>
        <taxon>ecological metagenomes</taxon>
    </lineage>
</organism>
<dbReference type="AlphaFoldDB" id="A0A382KDC3"/>
<evidence type="ECO:0008006" key="2">
    <source>
        <dbReference type="Google" id="ProtNLM"/>
    </source>
</evidence>
<dbReference type="Gene3D" id="2.60.120.620">
    <property type="entry name" value="q2cbj1_9rhob like domain"/>
    <property type="match status" value="1"/>
</dbReference>
<gene>
    <name evidence="1" type="ORF">METZ01_LOCUS273605</name>
</gene>